<gene>
    <name evidence="1" type="ORF">RJ641_012788</name>
</gene>
<feature type="non-terminal residue" evidence="1">
    <location>
        <position position="349"/>
    </location>
</feature>
<dbReference type="PANTHER" id="PTHR47483">
    <property type="entry name" value="BETA-ARABINOFURANOSYLTRANSFERASE RAY1"/>
    <property type="match status" value="1"/>
</dbReference>
<comment type="caution">
    <text evidence="1">The sequence shown here is derived from an EMBL/GenBank/DDBJ whole genome shotgun (WGS) entry which is preliminary data.</text>
</comment>
<dbReference type="EMBL" id="JBAMMX010000019">
    <property type="protein sequence ID" value="KAK6922281.1"/>
    <property type="molecule type" value="Genomic_DNA"/>
</dbReference>
<name>A0AAN8V280_9MAGN</name>
<dbReference type="AlphaFoldDB" id="A0AAN8V280"/>
<feature type="non-terminal residue" evidence="1">
    <location>
        <position position="1"/>
    </location>
</feature>
<accession>A0AAN8V280</accession>
<dbReference type="PANTHER" id="PTHR47483:SF1">
    <property type="entry name" value="BETA-ARABINOFURANOSYLTRANSFERASE RAY1"/>
    <property type="match status" value="1"/>
</dbReference>
<organism evidence="1 2">
    <name type="scientific">Dillenia turbinata</name>
    <dbReference type="NCBI Taxonomy" id="194707"/>
    <lineage>
        <taxon>Eukaryota</taxon>
        <taxon>Viridiplantae</taxon>
        <taxon>Streptophyta</taxon>
        <taxon>Embryophyta</taxon>
        <taxon>Tracheophyta</taxon>
        <taxon>Spermatophyta</taxon>
        <taxon>Magnoliopsida</taxon>
        <taxon>eudicotyledons</taxon>
        <taxon>Gunneridae</taxon>
        <taxon>Pentapetalae</taxon>
        <taxon>Dilleniales</taxon>
        <taxon>Dilleniaceae</taxon>
        <taxon>Dillenia</taxon>
    </lineage>
</organism>
<evidence type="ECO:0000313" key="2">
    <source>
        <dbReference type="Proteomes" id="UP001370490"/>
    </source>
</evidence>
<proteinExistence type="predicted"/>
<protein>
    <submittedName>
        <fullName evidence="1">Uncharacterized protein</fullName>
    </submittedName>
</protein>
<reference evidence="1 2" key="1">
    <citation type="submission" date="2023-12" db="EMBL/GenBank/DDBJ databases">
        <title>A high-quality genome assembly for Dillenia turbinata (Dilleniales).</title>
        <authorList>
            <person name="Chanderbali A."/>
        </authorList>
    </citation>
    <scope>NUCLEOTIDE SEQUENCE [LARGE SCALE GENOMIC DNA]</scope>
    <source>
        <strain evidence="1">LSX21</strain>
        <tissue evidence="1">Leaf</tissue>
    </source>
</reference>
<dbReference type="GO" id="GO:0016757">
    <property type="term" value="F:glycosyltransferase activity"/>
    <property type="evidence" value="ECO:0007669"/>
    <property type="project" value="InterPro"/>
</dbReference>
<keyword evidence="2" id="KW-1185">Reference proteome</keyword>
<dbReference type="InterPro" id="IPR044575">
    <property type="entry name" value="RAY1-like"/>
</dbReference>
<sequence>QVLAIRSWLALSPNVNVVLFPQDPSVYSLSTQFVLAFLLNLALISRKQRAQASESNVSILIDPGSILLPDFLSILIYAYELNRVWLPFTSLRNISHSSYRLDESGEQWRKEDGKRISVKKSFLVRVGNRMSLVEGRCLWYGTKEIGHYMLEFFVPFCIEKRFVFDATWAIANIYPNILNGDLSLEVEGAKWPYTRKRIWENVGNHHLTSLNGSSDLHEANFSNIVKLLWISRLIEVVERILYCMNDVKSREGIIDCSLEDSLKPSELLDLPFSLETLLPIMAGENKKVVFAVSGYNYKDMLMSWACGLKRLVSLTMSTVYGRACLFLETTWLQAITASTTATSGQHAFR</sequence>
<evidence type="ECO:0000313" key="1">
    <source>
        <dbReference type="EMBL" id="KAK6922281.1"/>
    </source>
</evidence>
<dbReference type="Proteomes" id="UP001370490">
    <property type="component" value="Unassembled WGS sequence"/>
</dbReference>